<dbReference type="FunFam" id="2.170.270.10:FF:000037">
    <property type="entry name" value="Histone-lysine N-methyltransferase"/>
    <property type="match status" value="1"/>
</dbReference>
<evidence type="ECO:0000256" key="2">
    <source>
        <dbReference type="ARBA" id="ARBA00004286"/>
    </source>
</evidence>
<evidence type="ECO:0000313" key="12">
    <source>
        <dbReference type="EMBL" id="RDW86177.1"/>
    </source>
</evidence>
<keyword evidence="3" id="KW-0158">Chromosome</keyword>
<dbReference type="Pfam" id="PF00856">
    <property type="entry name" value="SET"/>
    <property type="match status" value="1"/>
</dbReference>
<feature type="compositionally biased region" description="Basic and acidic residues" evidence="8">
    <location>
        <begin position="446"/>
        <end position="493"/>
    </location>
</feature>
<feature type="compositionally biased region" description="Basic and acidic residues" evidence="8">
    <location>
        <begin position="987"/>
        <end position="996"/>
    </location>
</feature>
<evidence type="ECO:0000259" key="9">
    <source>
        <dbReference type="PROSITE" id="PS50280"/>
    </source>
</evidence>
<dbReference type="Pfam" id="PF17907">
    <property type="entry name" value="AWS"/>
    <property type="match status" value="1"/>
</dbReference>
<dbReference type="RefSeq" id="XP_026605701.1">
    <property type="nucleotide sequence ID" value="XM_026744835.1"/>
</dbReference>
<dbReference type="SUPFAM" id="SSF82199">
    <property type="entry name" value="SET domain"/>
    <property type="match status" value="1"/>
</dbReference>
<dbReference type="GO" id="GO:0032259">
    <property type="term" value="P:methylation"/>
    <property type="evidence" value="ECO:0007669"/>
    <property type="project" value="UniProtKB-KW"/>
</dbReference>
<feature type="compositionally biased region" description="Basic and acidic residues" evidence="8">
    <location>
        <begin position="385"/>
        <end position="408"/>
    </location>
</feature>
<feature type="compositionally biased region" description="Low complexity" evidence="8">
    <location>
        <begin position="246"/>
        <end position="259"/>
    </location>
</feature>
<evidence type="ECO:0000256" key="6">
    <source>
        <dbReference type="ARBA" id="ARBA00022691"/>
    </source>
</evidence>
<dbReference type="InterPro" id="IPR050777">
    <property type="entry name" value="SET2_Histone-Lys_MeTrsfase"/>
</dbReference>
<dbReference type="GO" id="GO:0005634">
    <property type="term" value="C:nucleus"/>
    <property type="evidence" value="ECO:0007669"/>
    <property type="project" value="UniProtKB-SubCell"/>
</dbReference>
<dbReference type="Gene3D" id="2.170.270.10">
    <property type="entry name" value="SET domain"/>
    <property type="match status" value="1"/>
</dbReference>
<dbReference type="STRING" id="1810919.A0A3D8SIL9"/>
<dbReference type="AlphaFoldDB" id="A0A3D8SIL9"/>
<dbReference type="SMART" id="SM00317">
    <property type="entry name" value="SET"/>
    <property type="match status" value="1"/>
</dbReference>
<evidence type="ECO:0000256" key="3">
    <source>
        <dbReference type="ARBA" id="ARBA00022454"/>
    </source>
</evidence>
<evidence type="ECO:0000256" key="1">
    <source>
        <dbReference type="ARBA" id="ARBA00004123"/>
    </source>
</evidence>
<dbReference type="OrthoDB" id="422362at2759"/>
<keyword evidence="5 12" id="KW-0808">Transferase</keyword>
<feature type="compositionally biased region" description="Polar residues" evidence="8">
    <location>
        <begin position="969"/>
        <end position="985"/>
    </location>
</feature>
<dbReference type="PANTHER" id="PTHR22884">
    <property type="entry name" value="SET DOMAIN PROTEINS"/>
    <property type="match status" value="1"/>
</dbReference>
<feature type="region of interest" description="Disordered" evidence="8">
    <location>
        <begin position="829"/>
        <end position="1024"/>
    </location>
</feature>
<accession>A0A3D8SIL9</accession>
<gene>
    <name evidence="12" type="ORF">DSM5745_02819</name>
</gene>
<comment type="caution">
    <text evidence="12">The sequence shown here is derived from an EMBL/GenBank/DDBJ whole genome shotgun (WGS) entry which is preliminary data.</text>
</comment>
<dbReference type="PROSITE" id="PS50280">
    <property type="entry name" value="SET"/>
    <property type="match status" value="1"/>
</dbReference>
<evidence type="ECO:0000313" key="13">
    <source>
        <dbReference type="Proteomes" id="UP000256690"/>
    </source>
</evidence>
<dbReference type="Proteomes" id="UP000256690">
    <property type="component" value="Unassembled WGS sequence"/>
</dbReference>
<evidence type="ECO:0000259" key="11">
    <source>
        <dbReference type="PROSITE" id="PS51215"/>
    </source>
</evidence>
<dbReference type="GO" id="GO:0005694">
    <property type="term" value="C:chromosome"/>
    <property type="evidence" value="ECO:0007669"/>
    <property type="project" value="UniProtKB-SubCell"/>
</dbReference>
<dbReference type="InterPro" id="IPR046341">
    <property type="entry name" value="SET_dom_sf"/>
</dbReference>
<evidence type="ECO:0000256" key="7">
    <source>
        <dbReference type="ARBA" id="ARBA00023242"/>
    </source>
</evidence>
<dbReference type="GO" id="GO:0042054">
    <property type="term" value="F:histone methyltransferase activity"/>
    <property type="evidence" value="ECO:0007669"/>
    <property type="project" value="InterPro"/>
</dbReference>
<keyword evidence="4 12" id="KW-0489">Methyltransferase</keyword>
<evidence type="ECO:0000256" key="8">
    <source>
        <dbReference type="SAM" id="MobiDB-lite"/>
    </source>
</evidence>
<feature type="compositionally biased region" description="Basic residues" evidence="8">
    <location>
        <begin position="531"/>
        <end position="542"/>
    </location>
</feature>
<organism evidence="12 13">
    <name type="scientific">Aspergillus mulundensis</name>
    <dbReference type="NCBI Taxonomy" id="1810919"/>
    <lineage>
        <taxon>Eukaryota</taxon>
        <taxon>Fungi</taxon>
        <taxon>Dikarya</taxon>
        <taxon>Ascomycota</taxon>
        <taxon>Pezizomycotina</taxon>
        <taxon>Eurotiomycetes</taxon>
        <taxon>Eurotiomycetidae</taxon>
        <taxon>Eurotiales</taxon>
        <taxon>Aspergillaceae</taxon>
        <taxon>Aspergillus</taxon>
        <taxon>Aspergillus subgen. Nidulantes</taxon>
    </lineage>
</organism>
<feature type="domain" description="Post-SET" evidence="10">
    <location>
        <begin position="794"/>
        <end position="810"/>
    </location>
</feature>
<dbReference type="GeneID" id="38113189"/>
<dbReference type="PROSITE" id="PS50868">
    <property type="entry name" value="POST_SET"/>
    <property type="match status" value="1"/>
</dbReference>
<feature type="region of interest" description="Disordered" evidence="8">
    <location>
        <begin position="244"/>
        <end position="277"/>
    </location>
</feature>
<dbReference type="InterPro" id="IPR001214">
    <property type="entry name" value="SET_dom"/>
</dbReference>
<evidence type="ECO:0000256" key="5">
    <source>
        <dbReference type="ARBA" id="ARBA00022679"/>
    </source>
</evidence>
<sequence>MSREGTPPDIDVPHILLGCPCCNAVQCSGERHSAIDIGSPGSISSAVRLRQTDREQKMRRPSAVANERVRVRDLSMGSLGHSAADYGVWSSSSALGCSSVPSAFRSFSLPSSQHTPPLLISQSLSLSRLLGKPSFSASRQGRFLAFLPCPVQTDHAFVIRTRLFGTWNLELGTRDYSDCSTAISLARSTASTATLFFAGRAMDGPPGLSGASPATPATISDLVKQSHEPLDHAMAFEYTEQLLTPENSRSETSSNNENASNEEKPTLRRRSTRATRASLRGAAQLEFDSEVIGDGLQLSAETTEHICLDESLDNGTVPRRKNAASRSRHSIAVMESTLPAELSLAQDPMDVNDEPIAPGTPISESSHEPQTEEAPAALLPRTLRKRVEQALARDKGHGLQKDLNDTNTDKQTPIRRSSRLSVLGKVSELAGRATGVLGKRSSSSRENAKEPDRRSSLRPRRVDIAKEEPADEPPSKKQRVSDHESVVKTKSESDSTQEEPTPPEMITRFKEKRWLTHGLYSGQEYTNLRPSQKRTEKRRKSHNQTQPNHQRRLLPLPMFAGERLLQTGRDFELPFDIYSPLPAGQPKPNEWKKTNKNVFVGEASSIWRANKVEEFNKCVCKPETGCDQYCQNRYMFYECDNKICALGAECGNRNFEELKQRAKAGGKYNVGVEVIKTADRGYGVRSNRTFQPNQIIVEYTGEIITQAECEKRMRTIYKKNECYYLMYFDQNMIIDATRGSIARFVNHGCEPNCRMEKWTVAGKPRMALFAGDRGIMTGEELTYDYNFDPYSQKNVQQCRCGSAKCRGILGPRKREKEQRAEMRAAKLKELADAKKANAAKRRKENALNKSRSRSNKKGAASSIKSGVRKAVSKARMTVSKAAASRKKPATGTSARSATKKSTNASAKGTSTTSNRNIKLPTIKATKAKAKATVRVRKPAQTTKARIEKPLTSPSKPRSRAPATKPIKTVTATKSSSVRKQPSQLNKEVLKDVRESINKGAGKQSPRAKPPARTLAHSPRAKKQS</sequence>
<feature type="compositionally biased region" description="Polar residues" evidence="8">
    <location>
        <begin position="890"/>
        <end position="916"/>
    </location>
</feature>
<feature type="domain" description="SET" evidence="9">
    <location>
        <begin position="670"/>
        <end position="786"/>
    </location>
</feature>
<dbReference type="PROSITE" id="PS51215">
    <property type="entry name" value="AWS"/>
    <property type="match status" value="1"/>
</dbReference>
<reference evidence="12 13" key="1">
    <citation type="journal article" date="2018" name="IMA Fungus">
        <title>IMA Genome-F 9: Draft genome sequence of Annulohypoxylon stygium, Aspergillus mulundensis, Berkeleyomyces basicola (syn. Thielaviopsis basicola), Ceratocystis smalleyi, two Cercospora beticola strains, Coleophoma cylindrospora, Fusarium fracticaudum, Phialophora cf. hyalina, and Morchella septimelata.</title>
        <authorList>
            <person name="Wingfield B.D."/>
            <person name="Bills G.F."/>
            <person name="Dong Y."/>
            <person name="Huang W."/>
            <person name="Nel W.J."/>
            <person name="Swalarsk-Parry B.S."/>
            <person name="Vaghefi N."/>
            <person name="Wilken P.M."/>
            <person name="An Z."/>
            <person name="de Beer Z.W."/>
            <person name="De Vos L."/>
            <person name="Chen L."/>
            <person name="Duong T.A."/>
            <person name="Gao Y."/>
            <person name="Hammerbacher A."/>
            <person name="Kikkert J.R."/>
            <person name="Li Y."/>
            <person name="Li H."/>
            <person name="Li K."/>
            <person name="Li Q."/>
            <person name="Liu X."/>
            <person name="Ma X."/>
            <person name="Naidoo K."/>
            <person name="Pethybridge S.J."/>
            <person name="Sun J."/>
            <person name="Steenkamp E.T."/>
            <person name="van der Nest M.A."/>
            <person name="van Wyk S."/>
            <person name="Wingfield M.J."/>
            <person name="Xiong C."/>
            <person name="Yue Q."/>
            <person name="Zhang X."/>
        </authorList>
    </citation>
    <scope>NUCLEOTIDE SEQUENCE [LARGE SCALE GENOMIC DNA]</scope>
    <source>
        <strain evidence="12 13">DSM 5745</strain>
    </source>
</reference>
<evidence type="ECO:0000256" key="4">
    <source>
        <dbReference type="ARBA" id="ARBA00022603"/>
    </source>
</evidence>
<keyword evidence="13" id="KW-1185">Reference proteome</keyword>
<name>A0A3D8SIL9_9EURO</name>
<feature type="domain" description="AWS" evidence="11">
    <location>
        <begin position="613"/>
        <end position="659"/>
    </location>
</feature>
<feature type="compositionally biased region" description="Basic residues" evidence="8">
    <location>
        <begin position="925"/>
        <end position="937"/>
    </location>
</feature>
<comment type="subcellular location">
    <subcellularLocation>
        <location evidence="2">Chromosome</location>
    </subcellularLocation>
    <subcellularLocation>
        <location evidence="1">Nucleus</location>
    </subcellularLocation>
</comment>
<keyword evidence="7" id="KW-0539">Nucleus</keyword>
<keyword evidence="6" id="KW-0949">S-adenosyl-L-methionine</keyword>
<dbReference type="EMBL" id="PVWQ01000003">
    <property type="protein sequence ID" value="RDW86177.1"/>
    <property type="molecule type" value="Genomic_DNA"/>
</dbReference>
<feature type="region of interest" description="Disordered" evidence="8">
    <location>
        <begin position="521"/>
        <end position="551"/>
    </location>
</feature>
<evidence type="ECO:0000259" key="10">
    <source>
        <dbReference type="PROSITE" id="PS50868"/>
    </source>
</evidence>
<dbReference type="InterPro" id="IPR003616">
    <property type="entry name" value="Post-SET_dom"/>
</dbReference>
<proteinExistence type="predicted"/>
<feature type="region of interest" description="Disordered" evidence="8">
    <location>
        <begin position="349"/>
        <end position="509"/>
    </location>
</feature>
<dbReference type="InterPro" id="IPR006560">
    <property type="entry name" value="AWS_dom"/>
</dbReference>
<protein>
    <submittedName>
        <fullName evidence="12">Histone-lysine N-methyltransferase</fullName>
    </submittedName>
</protein>